<name>D4RYJ0_9FIRM</name>
<organism evidence="1 2">
    <name type="scientific">Eshraghiella crossota DSM 2876</name>
    <dbReference type="NCBI Taxonomy" id="511680"/>
    <lineage>
        <taxon>Bacteria</taxon>
        <taxon>Bacillati</taxon>
        <taxon>Bacillota</taxon>
        <taxon>Clostridia</taxon>
        <taxon>Lachnospirales</taxon>
        <taxon>Lachnospiraceae</taxon>
        <taxon>Eshraghiella</taxon>
    </lineage>
</organism>
<evidence type="ECO:0000313" key="1">
    <source>
        <dbReference type="EMBL" id="EFF69090.1"/>
    </source>
</evidence>
<dbReference type="Proteomes" id="UP000006238">
    <property type="component" value="Unassembled WGS sequence"/>
</dbReference>
<comment type="caution">
    <text evidence="1">The sequence shown here is derived from an EMBL/GenBank/DDBJ whole genome shotgun (WGS) entry which is preliminary data.</text>
</comment>
<protein>
    <submittedName>
        <fullName evidence="1">Uncharacterized protein</fullName>
    </submittedName>
</protein>
<dbReference type="HOGENOM" id="CLU_2680722_0_0_9"/>
<proteinExistence type="predicted"/>
<evidence type="ECO:0000313" key="2">
    <source>
        <dbReference type="Proteomes" id="UP000006238"/>
    </source>
</evidence>
<dbReference type="AlphaFoldDB" id="D4RYJ0"/>
<reference evidence="1 2" key="1">
    <citation type="submission" date="2010-02" db="EMBL/GenBank/DDBJ databases">
        <authorList>
            <person name="Weinstock G."/>
            <person name="Sodergren E."/>
            <person name="Clifton S."/>
            <person name="Fulton L."/>
            <person name="Fulton B."/>
            <person name="Courtney L."/>
            <person name="Fronick C."/>
            <person name="Harrison M."/>
            <person name="Strong C."/>
            <person name="Farmer C."/>
            <person name="Delahaunty K."/>
            <person name="Markovic C."/>
            <person name="Hall O."/>
            <person name="Minx P."/>
            <person name="Tomlinson C."/>
            <person name="Mitreva M."/>
            <person name="Nelson J."/>
            <person name="Hou S."/>
            <person name="Wollam A."/>
            <person name="Pepin K.H."/>
            <person name="Johnson M."/>
            <person name="Bhonagiri V."/>
            <person name="Zhang X."/>
            <person name="Suruliraj S."/>
            <person name="Warren W."/>
            <person name="Chinwalla A."/>
            <person name="Mardis E.R."/>
            <person name="Wilson R.K."/>
        </authorList>
    </citation>
    <scope>NUCLEOTIDE SEQUENCE [LARGE SCALE GENOMIC DNA]</scope>
    <source>
        <strain evidence="1 2">DSM 2876</strain>
    </source>
</reference>
<dbReference type="EMBL" id="ABWN01000022">
    <property type="protein sequence ID" value="EFF69090.1"/>
    <property type="molecule type" value="Genomic_DNA"/>
</dbReference>
<keyword evidence="2" id="KW-1185">Reference proteome</keyword>
<sequence>MLENVVRCETELRATLTGQQKVLLEQFEKAAFRSLEKADIIPIHMEHEQGELESEEQNTRNVRMEQFKAIIGSR</sequence>
<gene>
    <name evidence="1" type="ORF">BUTYVIB_00896</name>
</gene>
<accession>D4RYJ0</accession>